<accession>A0A222MYP2</accession>
<gene>
    <name evidence="3" type="primary">tolA</name>
    <name evidence="3" type="ORF">CAV_1345</name>
</gene>
<dbReference type="OrthoDB" id="5361218at2"/>
<dbReference type="KEGG" id="cavi:CAV_1345"/>
<dbReference type="RefSeq" id="WP_094325764.1">
    <property type="nucleotide sequence ID" value="NZ_CP022347.1"/>
</dbReference>
<dbReference type="EMBL" id="CP022347">
    <property type="protein sequence ID" value="ASQ30969.1"/>
    <property type="molecule type" value="Genomic_DNA"/>
</dbReference>
<keyword evidence="2" id="KW-0812">Transmembrane</keyword>
<organism evidence="3 4">
    <name type="scientific">Campylobacter avium LMG 24591</name>
    <dbReference type="NCBI Taxonomy" id="522484"/>
    <lineage>
        <taxon>Bacteria</taxon>
        <taxon>Pseudomonadati</taxon>
        <taxon>Campylobacterota</taxon>
        <taxon>Epsilonproteobacteria</taxon>
        <taxon>Campylobacterales</taxon>
        <taxon>Campylobacteraceae</taxon>
        <taxon>Campylobacter</taxon>
    </lineage>
</organism>
<dbReference type="Pfam" id="PF13103">
    <property type="entry name" value="TonB_2"/>
    <property type="match status" value="1"/>
</dbReference>
<evidence type="ECO:0000256" key="1">
    <source>
        <dbReference type="SAM" id="MobiDB-lite"/>
    </source>
</evidence>
<dbReference type="Proteomes" id="UP000201169">
    <property type="component" value="Chromosome"/>
</dbReference>
<evidence type="ECO:0000256" key="2">
    <source>
        <dbReference type="SAM" id="Phobius"/>
    </source>
</evidence>
<keyword evidence="2" id="KW-0472">Membrane</keyword>
<proteinExistence type="predicted"/>
<feature type="compositionally biased region" description="Basic and acidic residues" evidence="1">
    <location>
        <begin position="82"/>
        <end position="93"/>
    </location>
</feature>
<protein>
    <submittedName>
        <fullName evidence="3">Tol-Pal system subunit TolA</fullName>
    </submittedName>
</protein>
<evidence type="ECO:0000313" key="4">
    <source>
        <dbReference type="Proteomes" id="UP000201169"/>
    </source>
</evidence>
<feature type="transmembrane region" description="Helical" evidence="2">
    <location>
        <begin position="12"/>
        <end position="33"/>
    </location>
</feature>
<feature type="region of interest" description="Disordered" evidence="1">
    <location>
        <begin position="72"/>
        <end position="93"/>
    </location>
</feature>
<keyword evidence="4" id="KW-1185">Reference proteome</keyword>
<name>A0A222MYP2_9BACT</name>
<reference evidence="3 4" key="1">
    <citation type="submission" date="2017-07" db="EMBL/GenBank/DDBJ databases">
        <title>Analysis of two Campylobacter avium genomes and identification of a novel hippuricase gene.</title>
        <authorList>
            <person name="Miller W.G."/>
            <person name="Chapman M.H."/>
            <person name="Yee E."/>
            <person name="Revez J."/>
            <person name="Bono J.L."/>
            <person name="Rossi M."/>
        </authorList>
    </citation>
    <scope>NUCLEOTIDE SEQUENCE [LARGE SCALE GENOMIC DNA]</scope>
    <source>
        <strain evidence="3 4">LMG 24591</strain>
    </source>
</reference>
<dbReference type="AlphaFoldDB" id="A0A222MYP2"/>
<dbReference type="SUPFAM" id="SSF74653">
    <property type="entry name" value="TolA/TonB C-terminal domain"/>
    <property type="match status" value="1"/>
</dbReference>
<keyword evidence="2" id="KW-1133">Transmembrane helix</keyword>
<evidence type="ECO:0000313" key="3">
    <source>
        <dbReference type="EMBL" id="ASQ30969.1"/>
    </source>
</evidence>
<sequence>MKDYGLGYVNSFLLALIFYILILSSIFLHFSIYKSNAVKYTDIKDSFVDVDLGSYANKISKTNQNIQEQEITQENQTQGKETTNKEVETQDVKQEASDINSLFGNLKDFQEEKTNKIQSSEKSVKNSTNKPQELSNLFNSLNDNLLKTEDEKVGESSQKQMTGIYDEFRGKVRRILEERWRLYEASGNFAVLVKYYIDSDGKFGYTLVEKSYNEDFDAKVLEFLGNLSGKFIAYPPRNLKFEGSMNLSDKVTVGSV</sequence>